<feature type="chain" id="PRO_5034104777" description="Chitin-binding type-2 domain-containing protein" evidence="2">
    <location>
        <begin position="27"/>
        <end position="375"/>
    </location>
</feature>
<name>A0A8D8S120_9HEMI</name>
<evidence type="ECO:0000256" key="2">
    <source>
        <dbReference type="SAM" id="SignalP"/>
    </source>
</evidence>
<dbReference type="GO" id="GO:0005576">
    <property type="term" value="C:extracellular region"/>
    <property type="evidence" value="ECO:0007669"/>
    <property type="project" value="InterPro"/>
</dbReference>
<dbReference type="AlphaFoldDB" id="A0A8D8S120"/>
<dbReference type="SMART" id="SM00494">
    <property type="entry name" value="ChtBD2"/>
    <property type="match status" value="1"/>
</dbReference>
<feature type="signal peptide" evidence="2">
    <location>
        <begin position="1"/>
        <end position="26"/>
    </location>
</feature>
<feature type="compositionally biased region" description="Polar residues" evidence="1">
    <location>
        <begin position="363"/>
        <end position="375"/>
    </location>
</feature>
<feature type="compositionally biased region" description="Low complexity" evidence="1">
    <location>
        <begin position="168"/>
        <end position="181"/>
    </location>
</feature>
<evidence type="ECO:0000256" key="1">
    <source>
        <dbReference type="SAM" id="MobiDB-lite"/>
    </source>
</evidence>
<accession>A0A8D8S120</accession>
<dbReference type="Gene3D" id="2.170.140.10">
    <property type="entry name" value="Chitin binding domain"/>
    <property type="match status" value="1"/>
</dbReference>
<evidence type="ECO:0000259" key="3">
    <source>
        <dbReference type="PROSITE" id="PS50940"/>
    </source>
</evidence>
<feature type="compositionally biased region" description="Acidic residues" evidence="1">
    <location>
        <begin position="158"/>
        <end position="167"/>
    </location>
</feature>
<feature type="region of interest" description="Disordered" evidence="1">
    <location>
        <begin position="211"/>
        <end position="375"/>
    </location>
</feature>
<dbReference type="InterPro" id="IPR002557">
    <property type="entry name" value="Chitin-bd_dom"/>
</dbReference>
<keyword evidence="2" id="KW-0732">Signal</keyword>
<dbReference type="InterPro" id="IPR036508">
    <property type="entry name" value="Chitin-bd_dom_sf"/>
</dbReference>
<feature type="region of interest" description="Disordered" evidence="1">
    <location>
        <begin position="115"/>
        <end position="199"/>
    </location>
</feature>
<dbReference type="InterPro" id="IPR052976">
    <property type="entry name" value="Scoloptoxin-like"/>
</dbReference>
<organism evidence="4">
    <name type="scientific">Cacopsylla melanoneura</name>
    <dbReference type="NCBI Taxonomy" id="428564"/>
    <lineage>
        <taxon>Eukaryota</taxon>
        <taxon>Metazoa</taxon>
        <taxon>Ecdysozoa</taxon>
        <taxon>Arthropoda</taxon>
        <taxon>Hexapoda</taxon>
        <taxon>Insecta</taxon>
        <taxon>Pterygota</taxon>
        <taxon>Neoptera</taxon>
        <taxon>Paraneoptera</taxon>
        <taxon>Hemiptera</taxon>
        <taxon>Sternorrhyncha</taxon>
        <taxon>Psylloidea</taxon>
        <taxon>Psyllidae</taxon>
        <taxon>Psyllinae</taxon>
        <taxon>Cacopsylla</taxon>
    </lineage>
</organism>
<dbReference type="PANTHER" id="PTHR22933:SF43">
    <property type="entry name" value="LP10131P"/>
    <property type="match status" value="1"/>
</dbReference>
<feature type="domain" description="Chitin-binding type-2" evidence="3">
    <location>
        <begin position="40"/>
        <end position="99"/>
    </location>
</feature>
<feature type="compositionally biased region" description="Low complexity" evidence="1">
    <location>
        <begin position="348"/>
        <end position="362"/>
    </location>
</feature>
<protein>
    <recommendedName>
        <fullName evidence="3">Chitin-binding type-2 domain-containing protein</fullName>
    </recommendedName>
</protein>
<dbReference type="PROSITE" id="PS50940">
    <property type="entry name" value="CHIT_BIND_II"/>
    <property type="match status" value="1"/>
</dbReference>
<feature type="compositionally biased region" description="Low complexity" evidence="1">
    <location>
        <begin position="248"/>
        <end position="259"/>
    </location>
</feature>
<feature type="compositionally biased region" description="Pro residues" evidence="1">
    <location>
        <begin position="229"/>
        <end position="247"/>
    </location>
</feature>
<proteinExistence type="predicted"/>
<sequence length="375" mass="41402">MLLAVLLTGLICTLTWNNVLLQASAAEPGYLDFDNLPETNFSCESKVIGGYYADVETGCQMFHVCTIGQKDIKFLCLNGTVFDQETRVCERLDEVDCSKSESYYDLNLELYGNSGATYGIQPENEEEPPASNDNDDDKCEEEEDCKTEPLPNNKPGDLEEEYEEIEDPTTSSTSTTTTPRPSTSPRPAQIPYPTSSPETIAALLALHNAFQESLKEHERPGLPRVPGSFPSPVPVPVKLPPLPPPRFSSPVSFSTSPRPLSFALNTQQNYVGRNQQPALPQQSQVSNHHFPSPQTNKQQPPPPPPQPQSFAFNVSPKPKPLPGFTSTIRTSQAFGNSNFQQSFREEQQQQQQKQQQQQQQYQCSSNTSAATAAGC</sequence>
<feature type="compositionally biased region" description="Polar residues" evidence="1">
    <location>
        <begin position="324"/>
        <end position="342"/>
    </location>
</feature>
<dbReference type="Pfam" id="PF01607">
    <property type="entry name" value="CBM_14"/>
    <property type="match status" value="1"/>
</dbReference>
<feature type="compositionally biased region" description="Polar residues" evidence="1">
    <location>
        <begin position="263"/>
        <end position="297"/>
    </location>
</feature>
<dbReference type="PANTHER" id="PTHR22933">
    <property type="entry name" value="FI18007P1-RELATED"/>
    <property type="match status" value="1"/>
</dbReference>
<evidence type="ECO:0000313" key="4">
    <source>
        <dbReference type="EMBL" id="CAG6661284.1"/>
    </source>
</evidence>
<dbReference type="GO" id="GO:0008061">
    <property type="term" value="F:chitin binding"/>
    <property type="evidence" value="ECO:0007669"/>
    <property type="project" value="InterPro"/>
</dbReference>
<dbReference type="EMBL" id="HBUF01199255">
    <property type="protein sequence ID" value="CAG6661284.1"/>
    <property type="molecule type" value="Transcribed_RNA"/>
</dbReference>
<feature type="compositionally biased region" description="Acidic residues" evidence="1">
    <location>
        <begin position="123"/>
        <end position="145"/>
    </location>
</feature>
<dbReference type="SUPFAM" id="SSF57625">
    <property type="entry name" value="Invertebrate chitin-binding proteins"/>
    <property type="match status" value="1"/>
</dbReference>
<reference evidence="4" key="1">
    <citation type="submission" date="2021-05" db="EMBL/GenBank/DDBJ databases">
        <authorList>
            <person name="Alioto T."/>
            <person name="Alioto T."/>
            <person name="Gomez Garrido J."/>
        </authorList>
    </citation>
    <scope>NUCLEOTIDE SEQUENCE</scope>
</reference>